<organism evidence="2 3">
    <name type="scientific">Serinibacter arcticus</name>
    <dbReference type="NCBI Taxonomy" id="1655435"/>
    <lineage>
        <taxon>Bacteria</taxon>
        <taxon>Bacillati</taxon>
        <taxon>Actinomycetota</taxon>
        <taxon>Actinomycetes</taxon>
        <taxon>Micrococcales</taxon>
        <taxon>Beutenbergiaceae</taxon>
        <taxon>Serinibacter</taxon>
    </lineage>
</organism>
<dbReference type="Proteomes" id="UP000297318">
    <property type="component" value="Unassembled WGS sequence"/>
</dbReference>
<dbReference type="AlphaFoldDB" id="A0A4Z1EA39"/>
<feature type="domain" description="AB hydrolase-1" evidence="1">
    <location>
        <begin position="25"/>
        <end position="244"/>
    </location>
</feature>
<dbReference type="SUPFAM" id="SSF53474">
    <property type="entry name" value="alpha/beta-Hydrolases"/>
    <property type="match status" value="1"/>
</dbReference>
<accession>A0A4Z1EA39</accession>
<name>A0A4Z1EA39_9MICO</name>
<dbReference type="Pfam" id="PF12697">
    <property type="entry name" value="Abhydrolase_6"/>
    <property type="match status" value="1"/>
</dbReference>
<dbReference type="InterPro" id="IPR050228">
    <property type="entry name" value="Carboxylesterase_BioH"/>
</dbReference>
<dbReference type="EMBL" id="RHPJ01000001">
    <property type="protein sequence ID" value="TGO06311.1"/>
    <property type="molecule type" value="Genomic_DNA"/>
</dbReference>
<evidence type="ECO:0000313" key="2">
    <source>
        <dbReference type="EMBL" id="TGO06311.1"/>
    </source>
</evidence>
<dbReference type="Gene3D" id="3.40.50.1820">
    <property type="entry name" value="alpha/beta hydrolase"/>
    <property type="match status" value="1"/>
</dbReference>
<evidence type="ECO:0000313" key="3">
    <source>
        <dbReference type="Proteomes" id="UP000297318"/>
    </source>
</evidence>
<dbReference type="InterPro" id="IPR029058">
    <property type="entry name" value="AB_hydrolase_fold"/>
</dbReference>
<protein>
    <submittedName>
        <fullName evidence="2">N-formylglutamate deformylase</fullName>
    </submittedName>
</protein>
<proteinExistence type="predicted"/>
<keyword evidence="3" id="KW-1185">Reference proteome</keyword>
<evidence type="ECO:0000259" key="1">
    <source>
        <dbReference type="Pfam" id="PF12697"/>
    </source>
</evidence>
<dbReference type="PANTHER" id="PTHR43194:SF2">
    <property type="entry name" value="PEROXISOMAL MEMBRANE PROTEIN LPX1"/>
    <property type="match status" value="1"/>
</dbReference>
<reference evidence="2 3" key="1">
    <citation type="submission" date="2018-11" db="EMBL/GenBank/DDBJ databases">
        <title>Complete genome sequencing of the Actinobacteria Serinibacter sp. K3-2.</title>
        <authorList>
            <person name="Rakitin A.L."/>
            <person name="Beletsky A.V."/>
            <person name="Mardanov A.V."/>
            <person name="Ravin N.V."/>
            <person name="Gromova A.S."/>
            <person name="Filippova S.N."/>
            <person name="Gal'Chenko V.F."/>
        </authorList>
    </citation>
    <scope>NUCLEOTIDE SEQUENCE [LARGE SCALE GENOMIC DNA]</scope>
    <source>
        <strain evidence="2 3">K3-2</strain>
    </source>
</reference>
<dbReference type="PANTHER" id="PTHR43194">
    <property type="entry name" value="HYDROLASE ALPHA/BETA FOLD FAMILY"/>
    <property type="match status" value="1"/>
</dbReference>
<comment type="caution">
    <text evidence="2">The sequence shown here is derived from an EMBL/GenBank/DDBJ whole genome shotgun (WGS) entry which is preliminary data.</text>
</comment>
<sequence>MAVRASSYPREVVVSASQESAATRVVLVHGVRTSRTMWRRQVDLLTSRGLDVRAVDLPGHGRRRDEPFTLARARAVLDEAVGDAPGRVVVVGLSLGGYVTLHWAARGGRCDAVVVSSCTARPGGTLHRSFIAISRVIAATGAGADRLSDRAARLAVGAVGAVDVAAGGLSSAGQATTLTAVLKTDPLADVAALERSGVPLRFVVGEWDHFRLDERAFRAAAPSASWVLVHRANHLVSLHRPAAYGRALLDALRDLVPGGRVSGRSTRL</sequence>
<gene>
    <name evidence="2" type="ORF">SERN_0503</name>
</gene>
<dbReference type="InterPro" id="IPR000073">
    <property type="entry name" value="AB_hydrolase_1"/>
</dbReference>
<dbReference type="GO" id="GO:0003824">
    <property type="term" value="F:catalytic activity"/>
    <property type="evidence" value="ECO:0007669"/>
    <property type="project" value="UniProtKB-ARBA"/>
</dbReference>